<dbReference type="OrthoDB" id="9772976at2"/>
<organism evidence="1 2">
    <name type="scientific">Ligilactobacillus salitolerans</name>
    <dbReference type="NCBI Taxonomy" id="1808352"/>
    <lineage>
        <taxon>Bacteria</taxon>
        <taxon>Bacillati</taxon>
        <taxon>Bacillota</taxon>
        <taxon>Bacilli</taxon>
        <taxon>Lactobacillales</taxon>
        <taxon>Lactobacillaceae</taxon>
        <taxon>Ligilactobacillus</taxon>
    </lineage>
</organism>
<sequence length="441" mass="49548">MQTRINPKEAASIISALEAGVVPQRGVRHLLVGRNEEVKEVLRILDDVAAGGSDLRFWVGDFGSGKSFMLRTIEAIALQKNYLVATVDMTPTRRFYATDGKAKALYTAIVNSIISQTAQNGNALDTVFSQWINQIAQAVASEAKISLPEALSKEAQSLMTNKILDITGSFAAAGLAFEMGQAIVKYYEGVLDNDRMLKAQALRWIRGEIETKTEAKRELGINRVITDDNWFDAIKNLSELFSRLGYAGLVINFDEAVNLYKLPRRQSRERNYERILNIYNECKSNEVQHLLVNFGATRKTVFDETRGLASYGALKGRLGAESSLDSELVNTNKTVLPLKPLTNEEIYTLLQRLTEIYNLHYRAQVELSLQEVQLYMEEQLNRPGADQFLTPRAVIKDYIEILDLIRQNPAIEVEKVILSKFGQESPVQKDSADTEDDIEVF</sequence>
<protein>
    <submittedName>
        <fullName evidence="1">Biotin carboxylase</fullName>
    </submittedName>
</protein>
<evidence type="ECO:0000313" key="1">
    <source>
        <dbReference type="EMBL" id="GBG94530.1"/>
    </source>
</evidence>
<keyword evidence="2" id="KW-1185">Reference proteome</keyword>
<reference evidence="1 2" key="1">
    <citation type="journal article" date="2019" name="Int. J. Syst. Evol. Microbiol.">
        <title>Lactobacillus salitolerans sp. nov., a novel lactic acid bacterium isolated from spent mushroom substrates.</title>
        <authorList>
            <person name="Tohno M."/>
            <person name="Tanizawa Y."/>
            <person name="Kojima Y."/>
            <person name="Sakamoto M."/>
            <person name="Nakamura Y."/>
            <person name="Ohkuma M."/>
            <person name="Kobayashi H."/>
        </authorList>
    </citation>
    <scope>NUCLEOTIDE SEQUENCE [LARGE SCALE GENOMIC DNA]</scope>
    <source>
        <strain evidence="1 2">YK43</strain>
    </source>
</reference>
<comment type="caution">
    <text evidence="1">The sequence shown here is derived from an EMBL/GenBank/DDBJ whole genome shotgun (WGS) entry which is preliminary data.</text>
</comment>
<accession>A0A401ISL4</accession>
<dbReference type="Pfam" id="PF10923">
    <property type="entry name" value="BrxC_BrxD"/>
    <property type="match status" value="1"/>
</dbReference>
<dbReference type="AlphaFoldDB" id="A0A401ISL4"/>
<evidence type="ECO:0000313" key="2">
    <source>
        <dbReference type="Proteomes" id="UP000286848"/>
    </source>
</evidence>
<dbReference type="EMBL" id="BFFP01000013">
    <property type="protein sequence ID" value="GBG94530.1"/>
    <property type="molecule type" value="Genomic_DNA"/>
</dbReference>
<dbReference type="Proteomes" id="UP000286848">
    <property type="component" value="Unassembled WGS sequence"/>
</dbReference>
<name>A0A401ISL4_9LACO</name>
<dbReference type="InterPro" id="IPR021228">
    <property type="entry name" value="BrxD"/>
</dbReference>
<gene>
    <name evidence="1" type="ORF">LFYK43_09890</name>
</gene>
<proteinExistence type="predicted"/>
<dbReference type="InterPro" id="IPR027417">
    <property type="entry name" value="P-loop_NTPase"/>
</dbReference>
<dbReference type="RefSeq" id="WP_124976018.1">
    <property type="nucleotide sequence ID" value="NZ_BFFP01000013.1"/>
</dbReference>
<dbReference type="SUPFAM" id="SSF52540">
    <property type="entry name" value="P-loop containing nucleoside triphosphate hydrolases"/>
    <property type="match status" value="1"/>
</dbReference>